<keyword evidence="1" id="KW-1133">Transmembrane helix</keyword>
<proteinExistence type="predicted"/>
<keyword evidence="1" id="KW-0812">Transmembrane</keyword>
<dbReference type="EMBL" id="SMMG02000003">
    <property type="protein sequence ID" value="KAA3481301.1"/>
    <property type="molecule type" value="Genomic_DNA"/>
</dbReference>
<keyword evidence="3" id="KW-1185">Reference proteome</keyword>
<dbReference type="AlphaFoldDB" id="A0A5B6WHD2"/>
<reference evidence="2" key="1">
    <citation type="submission" date="2019-08" db="EMBL/GenBank/DDBJ databases">
        <authorList>
            <person name="Liu F."/>
        </authorList>
    </citation>
    <scope>NUCLEOTIDE SEQUENCE [LARGE SCALE GENOMIC DNA]</scope>
    <source>
        <strain evidence="2">PA1801</strain>
        <tissue evidence="2">Leaf</tissue>
    </source>
</reference>
<organism evidence="2 3">
    <name type="scientific">Gossypium australe</name>
    <dbReference type="NCBI Taxonomy" id="47621"/>
    <lineage>
        <taxon>Eukaryota</taxon>
        <taxon>Viridiplantae</taxon>
        <taxon>Streptophyta</taxon>
        <taxon>Embryophyta</taxon>
        <taxon>Tracheophyta</taxon>
        <taxon>Spermatophyta</taxon>
        <taxon>Magnoliopsida</taxon>
        <taxon>eudicotyledons</taxon>
        <taxon>Gunneridae</taxon>
        <taxon>Pentapetalae</taxon>
        <taxon>rosids</taxon>
        <taxon>malvids</taxon>
        <taxon>Malvales</taxon>
        <taxon>Malvaceae</taxon>
        <taxon>Malvoideae</taxon>
        <taxon>Gossypium</taxon>
    </lineage>
</organism>
<evidence type="ECO:0000313" key="2">
    <source>
        <dbReference type="EMBL" id="KAA3481301.1"/>
    </source>
</evidence>
<comment type="caution">
    <text evidence="2">The sequence shown here is derived from an EMBL/GenBank/DDBJ whole genome shotgun (WGS) entry which is preliminary data.</text>
</comment>
<protein>
    <submittedName>
        <fullName evidence="2">Uncharacterized protein</fullName>
    </submittedName>
</protein>
<gene>
    <name evidence="2" type="ORF">EPI10_021675</name>
</gene>
<evidence type="ECO:0000256" key="1">
    <source>
        <dbReference type="SAM" id="Phobius"/>
    </source>
</evidence>
<accession>A0A5B6WHD2</accession>
<evidence type="ECO:0000313" key="3">
    <source>
        <dbReference type="Proteomes" id="UP000325315"/>
    </source>
</evidence>
<feature type="transmembrane region" description="Helical" evidence="1">
    <location>
        <begin position="24"/>
        <end position="46"/>
    </location>
</feature>
<dbReference type="OrthoDB" id="1938822at2759"/>
<name>A0A5B6WHD2_9ROSI</name>
<sequence length="96" mass="11186">MGFHHLYQFDLALLSKQGWSESLIIGRWVLCQLLSLVGEFISGVLLEQQVEKRRQILGKLRGIWFCRNATVWKQKVLTADQLMHDVDEFLQGWLGD</sequence>
<dbReference type="Proteomes" id="UP000325315">
    <property type="component" value="Unassembled WGS sequence"/>
</dbReference>
<keyword evidence="1" id="KW-0472">Membrane</keyword>